<comment type="caution">
    <text evidence="1">The sequence shown here is derived from an EMBL/GenBank/DDBJ whole genome shotgun (WGS) entry which is preliminary data.</text>
</comment>
<dbReference type="EMBL" id="CM056794">
    <property type="protein sequence ID" value="KAJ8717398.1"/>
    <property type="molecule type" value="Genomic_DNA"/>
</dbReference>
<dbReference type="Proteomes" id="UP001231649">
    <property type="component" value="Chromosome 18"/>
</dbReference>
<accession>A0ACC2QMR0</accession>
<gene>
    <name evidence="1" type="ORF">PYW08_005797</name>
</gene>
<organism evidence="1 2">
    <name type="scientific">Mythimna loreyi</name>
    <dbReference type="NCBI Taxonomy" id="667449"/>
    <lineage>
        <taxon>Eukaryota</taxon>
        <taxon>Metazoa</taxon>
        <taxon>Ecdysozoa</taxon>
        <taxon>Arthropoda</taxon>
        <taxon>Hexapoda</taxon>
        <taxon>Insecta</taxon>
        <taxon>Pterygota</taxon>
        <taxon>Neoptera</taxon>
        <taxon>Endopterygota</taxon>
        <taxon>Lepidoptera</taxon>
        <taxon>Glossata</taxon>
        <taxon>Ditrysia</taxon>
        <taxon>Noctuoidea</taxon>
        <taxon>Noctuidae</taxon>
        <taxon>Noctuinae</taxon>
        <taxon>Hadenini</taxon>
        <taxon>Mythimna</taxon>
    </lineage>
</organism>
<keyword evidence="2" id="KW-1185">Reference proteome</keyword>
<evidence type="ECO:0000313" key="1">
    <source>
        <dbReference type="EMBL" id="KAJ8717398.1"/>
    </source>
</evidence>
<proteinExistence type="predicted"/>
<sequence length="358" mass="38384">MGKVLTQDAQRFMVDCLKAVGAGKKPALQQAELLIEADKMGHHSHGMNRLELYVNDIKTGKCQPNNECKILKESEATAWVDACNVLGATSSHFCMDLAIKKAGKAGVGWVSSKGGNHNGIMGFWARKAAKEGMIGMAFTNTSPLCPPTRGKQPVLGTNPLSVVAPGAQDELFYLDMATTAVAFGKIEIQRRKGKPLHPGWAQGTDGKITVDPEEASKARILLPLGGGEMTSGYKGFGLAAVVELFCGVLAGSKYGHHVRTWSLAEGGEPANLGQCFVAVNTSCFAPGFQDRVAAIMQHWRSIEPTEPCLRVKCPGDRERRNKEEAESKGTVTYLDSQIKSSAALAKKLNVTPMQVTAE</sequence>
<name>A0ACC2QMR0_9NEOP</name>
<reference evidence="1" key="1">
    <citation type="submission" date="2023-03" db="EMBL/GenBank/DDBJ databases">
        <title>Chromosome-level genomes of two armyworms, Mythimna separata and Mythimna loreyi, provide insights into the biosynthesis and reception of sex pheromones.</title>
        <authorList>
            <person name="Zhao H."/>
        </authorList>
    </citation>
    <scope>NUCLEOTIDE SEQUENCE</scope>
    <source>
        <strain evidence="1">BeijingLab</strain>
    </source>
</reference>
<evidence type="ECO:0000313" key="2">
    <source>
        <dbReference type="Proteomes" id="UP001231649"/>
    </source>
</evidence>
<protein>
    <submittedName>
        <fullName evidence="1">Uncharacterized protein</fullName>
    </submittedName>
</protein>